<evidence type="ECO:0000313" key="1">
    <source>
        <dbReference type="EMBL" id="ALI34747.1"/>
    </source>
</evidence>
<protein>
    <submittedName>
        <fullName evidence="1">Uncharacterized protein</fullName>
    </submittedName>
</protein>
<dbReference type="KEGG" id="taa:NMY3_00535"/>
<keyword evidence="2" id="KW-1185">Reference proteome</keyword>
<name>A0A654LUU5_9ARCH</name>
<dbReference type="AlphaFoldDB" id="A0A654LUU5"/>
<reference evidence="2" key="1">
    <citation type="submission" date="2015-10" db="EMBL/GenBank/DDBJ databases">
        <title>Niche specialization of a soil ammonia-oxidizing archaeon, Candidatus Nitrosocosmicus oleophilus.</title>
        <authorList>
            <person name="Jung M.-Y."/>
            <person name="Rhee S.-K."/>
        </authorList>
    </citation>
    <scope>NUCLEOTIDE SEQUENCE [LARGE SCALE GENOMIC DNA]</scope>
    <source>
        <strain evidence="2">MY3</strain>
    </source>
</reference>
<evidence type="ECO:0000313" key="2">
    <source>
        <dbReference type="Proteomes" id="UP000058925"/>
    </source>
</evidence>
<sequence>MDAINLVYTIAHVIHIKGKKIDLILLPKQGNKHK</sequence>
<dbReference type="EMBL" id="CP012850">
    <property type="protein sequence ID" value="ALI34747.1"/>
    <property type="molecule type" value="Genomic_DNA"/>
</dbReference>
<organism evidence="1 2">
    <name type="scientific">Candidatus Nitrosocosmicus oleophilus</name>
    <dbReference type="NCBI Taxonomy" id="1353260"/>
    <lineage>
        <taxon>Archaea</taxon>
        <taxon>Nitrososphaerota</taxon>
        <taxon>Nitrososphaeria</taxon>
        <taxon>Nitrososphaerales</taxon>
        <taxon>Nitrososphaeraceae</taxon>
        <taxon>Candidatus Nitrosocosmicus</taxon>
    </lineage>
</organism>
<gene>
    <name evidence="1" type="ORF">NMY3_00535</name>
</gene>
<dbReference type="Proteomes" id="UP000058925">
    <property type="component" value="Chromosome"/>
</dbReference>
<accession>A0A654LUU5</accession>
<proteinExistence type="predicted"/>